<evidence type="ECO:0000256" key="1">
    <source>
        <dbReference type="ARBA" id="ARBA00004196"/>
    </source>
</evidence>
<evidence type="ECO:0000259" key="5">
    <source>
        <dbReference type="Pfam" id="PF25917"/>
    </source>
</evidence>
<evidence type="ECO:0000259" key="7">
    <source>
        <dbReference type="Pfam" id="PF25967"/>
    </source>
</evidence>
<dbReference type="Pfam" id="PF25944">
    <property type="entry name" value="Beta-barrel_RND"/>
    <property type="match status" value="1"/>
</dbReference>
<sequence length="417" mass="44299">MEMKNNWRTAKAATLLALLSLGACKEHGEPAGQTSARAQVSVVVLRAQSVPLSTELPGRVVASLEAEVRPQVTGIIKQRFFREGSDVREGEALYQIDPMTYQAAYDSALAALQKAESAVPAAQAKADRYSALVKRNAVSQQEYDDAQDVLAQARASVRAAGANVEAAKIALDYTTIRAPISGRIDKSSLTAGALVTAGQATALTTIRQIDPINVDLTQSSMSFLDMREALEAGRLRSAGGGVEVKLKLENGTTYPLGGRLEFSESNVSPATGTFVLRAVLRNPARLLLPGMYVRAVVDEGTIPRAFLVPQRAVSRDLRGEATALVVREGKVVQLALGGARQYGNDWLVDKAVLDGDQVIVEGGQRVREGDAVVTRRVEIDTATGAIRPAAPLAGVRDAGAPASGRPLLSRDRQPNRG</sequence>
<dbReference type="GO" id="GO:0005886">
    <property type="term" value="C:plasma membrane"/>
    <property type="evidence" value="ECO:0007669"/>
    <property type="project" value="TreeGrafter"/>
</dbReference>
<dbReference type="InterPro" id="IPR006143">
    <property type="entry name" value="RND_pump_MFP"/>
</dbReference>
<dbReference type="Gene3D" id="2.40.50.100">
    <property type="match status" value="1"/>
</dbReference>
<feature type="region of interest" description="Disordered" evidence="3">
    <location>
        <begin position="390"/>
        <end position="417"/>
    </location>
</feature>
<dbReference type="InterPro" id="IPR058624">
    <property type="entry name" value="MdtA-like_HH"/>
</dbReference>
<dbReference type="InterPro" id="IPR058626">
    <property type="entry name" value="MdtA-like_b-barrel"/>
</dbReference>
<dbReference type="GO" id="GO:0046677">
    <property type="term" value="P:response to antibiotic"/>
    <property type="evidence" value="ECO:0007669"/>
    <property type="project" value="TreeGrafter"/>
</dbReference>
<evidence type="ECO:0000259" key="6">
    <source>
        <dbReference type="Pfam" id="PF25944"/>
    </source>
</evidence>
<dbReference type="STRING" id="28094.SAMN06295900_10560"/>
<evidence type="ECO:0000313" key="8">
    <source>
        <dbReference type="EMBL" id="SMF29498.1"/>
    </source>
</evidence>
<dbReference type="Pfam" id="PF25967">
    <property type="entry name" value="RND-MFP_C"/>
    <property type="match status" value="1"/>
</dbReference>
<feature type="compositionally biased region" description="Basic and acidic residues" evidence="3">
    <location>
        <begin position="408"/>
        <end position="417"/>
    </location>
</feature>
<evidence type="ECO:0000313" key="9">
    <source>
        <dbReference type="Proteomes" id="UP000192911"/>
    </source>
</evidence>
<feature type="domain" description="Multidrug resistance protein MdtA-like barrel-sandwich hybrid" evidence="5">
    <location>
        <begin position="66"/>
        <end position="206"/>
    </location>
</feature>
<dbReference type="AlphaFoldDB" id="A0A1X7E9K5"/>
<dbReference type="GO" id="GO:0022857">
    <property type="term" value="F:transmembrane transporter activity"/>
    <property type="evidence" value="ECO:0007669"/>
    <property type="project" value="InterPro"/>
</dbReference>
<dbReference type="SUPFAM" id="SSF111369">
    <property type="entry name" value="HlyD-like secretion proteins"/>
    <property type="match status" value="1"/>
</dbReference>
<proteinExistence type="inferred from homology"/>
<evidence type="ECO:0000256" key="3">
    <source>
        <dbReference type="SAM" id="MobiDB-lite"/>
    </source>
</evidence>
<feature type="domain" description="Multidrug resistance protein MdtA-like C-terminal permuted SH3" evidence="7">
    <location>
        <begin position="305"/>
        <end position="365"/>
    </location>
</feature>
<dbReference type="EMBL" id="FXAH01000005">
    <property type="protein sequence ID" value="SMF29498.1"/>
    <property type="molecule type" value="Genomic_DNA"/>
</dbReference>
<reference evidence="9" key="1">
    <citation type="submission" date="2017-04" db="EMBL/GenBank/DDBJ databases">
        <authorList>
            <person name="Varghese N."/>
            <person name="Submissions S."/>
        </authorList>
    </citation>
    <scope>NUCLEOTIDE SEQUENCE [LARGE SCALE GENOMIC DNA]</scope>
    <source>
        <strain evidence="9">Ballard 720</strain>
    </source>
</reference>
<evidence type="ECO:0000256" key="2">
    <source>
        <dbReference type="ARBA" id="ARBA00009477"/>
    </source>
</evidence>
<name>A0A1X7E9K5_TRICW</name>
<comment type="subcellular location">
    <subcellularLocation>
        <location evidence="1">Cell envelope</location>
    </subcellularLocation>
</comment>
<feature type="domain" description="Multidrug resistance protein MdtA-like alpha-helical hairpin" evidence="4">
    <location>
        <begin position="105"/>
        <end position="174"/>
    </location>
</feature>
<feature type="domain" description="Multidrug resistance protein MdtA-like beta-barrel" evidence="6">
    <location>
        <begin position="211"/>
        <end position="301"/>
    </location>
</feature>
<dbReference type="Gene3D" id="1.10.287.470">
    <property type="entry name" value="Helix hairpin bin"/>
    <property type="match status" value="1"/>
</dbReference>
<dbReference type="Proteomes" id="UP000192911">
    <property type="component" value="Unassembled WGS sequence"/>
</dbReference>
<comment type="similarity">
    <text evidence="2">Belongs to the membrane fusion protein (MFP) (TC 8.A.1) family.</text>
</comment>
<organism evidence="8 9">
    <name type="scientific">Trinickia caryophylli</name>
    <name type="common">Paraburkholderia caryophylli</name>
    <dbReference type="NCBI Taxonomy" id="28094"/>
    <lineage>
        <taxon>Bacteria</taxon>
        <taxon>Pseudomonadati</taxon>
        <taxon>Pseudomonadota</taxon>
        <taxon>Betaproteobacteria</taxon>
        <taxon>Burkholderiales</taxon>
        <taxon>Burkholderiaceae</taxon>
        <taxon>Trinickia</taxon>
    </lineage>
</organism>
<dbReference type="Pfam" id="PF25876">
    <property type="entry name" value="HH_MFP_RND"/>
    <property type="match status" value="1"/>
</dbReference>
<dbReference type="PANTHER" id="PTHR30158">
    <property type="entry name" value="ACRA/E-RELATED COMPONENT OF DRUG EFFLUX TRANSPORTER"/>
    <property type="match status" value="1"/>
</dbReference>
<protein>
    <submittedName>
        <fullName evidence="8">Membrane fusion protein, multidrug efflux system</fullName>
    </submittedName>
</protein>
<dbReference type="Pfam" id="PF25917">
    <property type="entry name" value="BSH_RND"/>
    <property type="match status" value="1"/>
</dbReference>
<keyword evidence="9" id="KW-1185">Reference proteome</keyword>
<dbReference type="GO" id="GO:0030313">
    <property type="term" value="C:cell envelope"/>
    <property type="evidence" value="ECO:0007669"/>
    <property type="project" value="UniProtKB-SubCell"/>
</dbReference>
<dbReference type="NCBIfam" id="TIGR01730">
    <property type="entry name" value="RND_mfp"/>
    <property type="match status" value="1"/>
</dbReference>
<dbReference type="Gene3D" id="2.40.420.20">
    <property type="match status" value="1"/>
</dbReference>
<dbReference type="PANTHER" id="PTHR30158:SF3">
    <property type="entry name" value="MULTIDRUG EFFLUX PUMP SUBUNIT ACRA-RELATED"/>
    <property type="match status" value="1"/>
</dbReference>
<dbReference type="Gene3D" id="2.40.30.170">
    <property type="match status" value="1"/>
</dbReference>
<dbReference type="InterPro" id="IPR058627">
    <property type="entry name" value="MdtA-like_C"/>
</dbReference>
<dbReference type="InterPro" id="IPR058625">
    <property type="entry name" value="MdtA-like_BSH"/>
</dbReference>
<gene>
    <name evidence="8" type="ORF">SAMN06295900_10560</name>
</gene>
<evidence type="ECO:0000259" key="4">
    <source>
        <dbReference type="Pfam" id="PF25876"/>
    </source>
</evidence>
<accession>A0A1X7E9K5</accession>
<dbReference type="PROSITE" id="PS51257">
    <property type="entry name" value="PROKAR_LIPOPROTEIN"/>
    <property type="match status" value="1"/>
</dbReference>